<feature type="region of interest" description="Disordered" evidence="1">
    <location>
        <begin position="155"/>
        <end position="184"/>
    </location>
</feature>
<protein>
    <submittedName>
        <fullName evidence="2">Uncharacterized protein</fullName>
    </submittedName>
</protein>
<evidence type="ECO:0000256" key="1">
    <source>
        <dbReference type="SAM" id="MobiDB-lite"/>
    </source>
</evidence>
<organism evidence="2 3">
    <name type="scientific">Frieseomelitta varia</name>
    <dbReference type="NCBI Taxonomy" id="561572"/>
    <lineage>
        <taxon>Eukaryota</taxon>
        <taxon>Metazoa</taxon>
        <taxon>Ecdysozoa</taxon>
        <taxon>Arthropoda</taxon>
        <taxon>Hexapoda</taxon>
        <taxon>Insecta</taxon>
        <taxon>Pterygota</taxon>
        <taxon>Neoptera</taxon>
        <taxon>Endopterygota</taxon>
        <taxon>Hymenoptera</taxon>
        <taxon>Apocrita</taxon>
        <taxon>Aculeata</taxon>
        <taxon>Apoidea</taxon>
        <taxon>Anthophila</taxon>
        <taxon>Apidae</taxon>
        <taxon>Frieseomelitta</taxon>
    </lineage>
</organism>
<gene>
    <name evidence="2" type="ORF">E2986_12704</name>
</gene>
<dbReference type="AlphaFoldDB" id="A0A833RV74"/>
<accession>A0A833RV74</accession>
<evidence type="ECO:0000313" key="3">
    <source>
        <dbReference type="Proteomes" id="UP000655588"/>
    </source>
</evidence>
<feature type="compositionally biased region" description="Basic and acidic residues" evidence="1">
    <location>
        <begin position="155"/>
        <end position="174"/>
    </location>
</feature>
<dbReference type="EMBL" id="WNWW01000483">
    <property type="protein sequence ID" value="KAF3424260.1"/>
    <property type="molecule type" value="Genomic_DNA"/>
</dbReference>
<reference evidence="2" key="1">
    <citation type="submission" date="2019-11" db="EMBL/GenBank/DDBJ databases">
        <title>The nuclear and mitochondrial genomes of Frieseomelitta varia - a highly eusocial stingless bee (Meliponini) with a permanently sterile worker caste.</title>
        <authorList>
            <person name="Freitas F.C.P."/>
            <person name="Lourenco A.P."/>
            <person name="Nunes F.M.F."/>
            <person name="Paschoal A.R."/>
            <person name="Abreu F.C.P."/>
            <person name="Barbin F.O."/>
            <person name="Bataglia L."/>
            <person name="Cardoso-Junior C.A.M."/>
            <person name="Cervoni M.S."/>
            <person name="Silva S.R."/>
            <person name="Dalarmi F."/>
            <person name="Del Lama M.A."/>
            <person name="Depintor T.S."/>
            <person name="Ferreira K.M."/>
            <person name="Goria P.S."/>
            <person name="Jaskot M.C."/>
            <person name="Lago D.C."/>
            <person name="Luna-Lucena D."/>
            <person name="Moda L.M."/>
            <person name="Nascimento L."/>
            <person name="Pedrino M."/>
            <person name="Rabico F.O."/>
            <person name="Sanches F.C."/>
            <person name="Santos D.E."/>
            <person name="Santos C.G."/>
            <person name="Vieira J."/>
            <person name="Lopes T.F."/>
            <person name="Barchuk A.R."/>
            <person name="Hartfelder K."/>
            <person name="Simoes Z.L.P."/>
            <person name="Bitondi M.M.G."/>
            <person name="Pinheiro D.G."/>
        </authorList>
    </citation>
    <scope>NUCLEOTIDE SEQUENCE</scope>
    <source>
        <strain evidence="2">USP_RPSP 00005682</strain>
        <tissue evidence="2">Whole individual</tissue>
    </source>
</reference>
<comment type="caution">
    <text evidence="2">The sequence shown here is derived from an EMBL/GenBank/DDBJ whole genome shotgun (WGS) entry which is preliminary data.</text>
</comment>
<dbReference type="Proteomes" id="UP000655588">
    <property type="component" value="Unassembled WGS sequence"/>
</dbReference>
<keyword evidence="3" id="KW-1185">Reference proteome</keyword>
<proteinExistence type="predicted"/>
<name>A0A833RV74_9HYME</name>
<sequence length="403" mass="44910">MDKLDTSVKRDENFLTTANIMRALCAPYHASLASRVSRRLMFDRSDNENDVKIGTARDAFRNECFAKIPQNASAECTLSTAIRASIMTRVGERCPFRTPFRVESSGASHETCSDCEDSAVHRMSCGGLLGTEDISKVSPRGQRDLTGERNEYAKLENRTDDTDDRNLSLRDKGQTSRNFNHADDDDYESAAAEWNSPSKKIAVRCAGVASRLERRGSILTINQITSVGFVLDDVLRDRAVAVLAGRPADIDVTTSFVDHVKIPREVRWLFAVAKQTSLDRYGANTKGTEEEVLEERCLGNGEIFNPINVREIARLLWTTTKDPENINIPGKFKGVERTECHNTVALKGETVSERHLKNRQSVLYGDELLVRPVGWAVSRSTLPRTINSAVQRTSATELRATQV</sequence>
<evidence type="ECO:0000313" key="2">
    <source>
        <dbReference type="EMBL" id="KAF3424260.1"/>
    </source>
</evidence>